<name>A0A317C8D1_9GAMM</name>
<gene>
    <name evidence="3" type="ORF">DKT75_14940</name>
</gene>
<protein>
    <submittedName>
        <fullName evidence="3">Uncharacterized protein</fullName>
    </submittedName>
</protein>
<reference evidence="3 4" key="1">
    <citation type="submission" date="2018-05" db="EMBL/GenBank/DDBJ databases">
        <title>Leucothrix arctica sp. nov., isolated from Arctic seawater.</title>
        <authorList>
            <person name="Choi A."/>
            <person name="Baek K."/>
        </authorList>
    </citation>
    <scope>NUCLEOTIDE SEQUENCE [LARGE SCALE GENOMIC DNA]</scope>
    <source>
        <strain evidence="3 4">IMCC9719</strain>
    </source>
</reference>
<dbReference type="AlphaFoldDB" id="A0A317C8D1"/>
<evidence type="ECO:0000313" key="3">
    <source>
        <dbReference type="EMBL" id="PWQ94589.1"/>
    </source>
</evidence>
<sequence length="836" mass="94473">MRLLKDVVLYVSFFGMLCFAGLSYYLFSKSNQAPMLVSTANNAQLNTQKAGIGDPFAEPTIPLSRTSDVAIRMPPVVQETEVRGDTTGFRRASNIMGINTADIKEDTSAIQFVDLFRSSIPFSETSPWGSGKQVVYDKHGWPTDLKGGQALTKFLNRLPAKTVPDGFYTVLFDGKGTIHYGNDASLVAHRNGMDIIEIKAGKDEILNASLVIRETDATDYIRNIRVLLPGGICNGNPYIRVDDETECNPGQYMSFAMHHEEIRYNPEYLNFVKDFQVIRFMNMSGMTRNPIEKWEDRHNMQESTWGGREGTYSRGAPAEIMIDIANRVNSDAWFSMPFKANDDYVRNFARLVSKELKPGLKAYIEYSNEIWNPIFSHHDYAINQGLKLGLSKDKNRAREKYHSYRSVEVFDIWEEEFGGTDRLVRVMGAWTSNPRMSNAILSYRDAFKKTDALAVAPYFGATIKEIQRAKNVDDIFKAINDKNSKKGFAASVRQMQQQAKVAEVFNVDLIAYEGGQHLVDWNTRKASDGNNELLYKANRDHRMGELYKKYLAAWEKAGGKMFVQFSAPRIFSWYGSWGIKEYISQSRSEAPKYDAILSYMEEKAGIESPDFNVSKMNTSTARNGVSIAKVTSPDEIWSLDDYWPIYAATKDSSKPTSVAAKWQAHWDERNLYLSISVNDGHVETGDGVEVVIEAEGQRNELSMMFTEDVTTNTLFTEIDSGYHITSVIPWKDVKGKPPEVDNVETAEKPAAKTTSKTEEEVVPEKVVPESGSSIYFDIKIFDVDKEREKKPLYFADRVDSKAGDRKLITSVVSSAKKLGHKEQEIENHLKQVILVD</sequence>
<dbReference type="RefSeq" id="WP_109824238.1">
    <property type="nucleotide sequence ID" value="NZ_QGKL01000039.1"/>
</dbReference>
<organism evidence="3 4">
    <name type="scientific">Leucothrix arctica</name>
    <dbReference type="NCBI Taxonomy" id="1481894"/>
    <lineage>
        <taxon>Bacteria</taxon>
        <taxon>Pseudomonadati</taxon>
        <taxon>Pseudomonadota</taxon>
        <taxon>Gammaproteobacteria</taxon>
        <taxon>Thiotrichales</taxon>
        <taxon>Thiotrichaceae</taxon>
        <taxon>Leucothrix</taxon>
    </lineage>
</organism>
<keyword evidence="4" id="KW-1185">Reference proteome</keyword>
<accession>A0A317C8D1</accession>
<keyword evidence="2" id="KW-0812">Transmembrane</keyword>
<keyword evidence="2" id="KW-0472">Membrane</keyword>
<evidence type="ECO:0000256" key="1">
    <source>
        <dbReference type="SAM" id="MobiDB-lite"/>
    </source>
</evidence>
<dbReference type="EMBL" id="QGKL01000039">
    <property type="protein sequence ID" value="PWQ94589.1"/>
    <property type="molecule type" value="Genomic_DNA"/>
</dbReference>
<dbReference type="SUPFAM" id="SSF49344">
    <property type="entry name" value="CBD9-like"/>
    <property type="match status" value="1"/>
</dbReference>
<comment type="caution">
    <text evidence="3">The sequence shown here is derived from an EMBL/GenBank/DDBJ whole genome shotgun (WGS) entry which is preliminary data.</text>
</comment>
<proteinExistence type="predicted"/>
<feature type="transmembrane region" description="Helical" evidence="2">
    <location>
        <begin position="7"/>
        <end position="27"/>
    </location>
</feature>
<evidence type="ECO:0000256" key="2">
    <source>
        <dbReference type="SAM" id="Phobius"/>
    </source>
</evidence>
<dbReference type="OrthoDB" id="5619228at2"/>
<dbReference type="Proteomes" id="UP000245506">
    <property type="component" value="Unassembled WGS sequence"/>
</dbReference>
<dbReference type="Gene3D" id="2.60.40.1190">
    <property type="match status" value="1"/>
</dbReference>
<evidence type="ECO:0000313" key="4">
    <source>
        <dbReference type="Proteomes" id="UP000245506"/>
    </source>
</evidence>
<keyword evidence="2" id="KW-1133">Transmembrane helix</keyword>
<feature type="region of interest" description="Disordered" evidence="1">
    <location>
        <begin position="737"/>
        <end position="759"/>
    </location>
</feature>